<evidence type="ECO:0000313" key="2">
    <source>
        <dbReference type="Proteomes" id="UP000186601"/>
    </source>
</evidence>
<proteinExistence type="predicted"/>
<keyword evidence="2" id="KW-1185">Reference proteome</keyword>
<accession>A0A2R6NRP4</accession>
<protein>
    <submittedName>
        <fullName evidence="1">Uncharacterized protein</fullName>
    </submittedName>
</protein>
<dbReference type="EMBL" id="MLYV02000898">
    <property type="protein sequence ID" value="PSR75446.1"/>
    <property type="molecule type" value="Genomic_DNA"/>
</dbReference>
<comment type="caution">
    <text evidence="1">The sequence shown here is derived from an EMBL/GenBank/DDBJ whole genome shotgun (WGS) entry which is preliminary data.</text>
</comment>
<reference evidence="1 2" key="1">
    <citation type="submission" date="2018-02" db="EMBL/GenBank/DDBJ databases">
        <title>Genome sequence of the basidiomycete white-rot fungus Phlebia centrifuga.</title>
        <authorList>
            <person name="Granchi Z."/>
            <person name="Peng M."/>
            <person name="de Vries R.P."/>
            <person name="Hilden K."/>
            <person name="Makela M.R."/>
            <person name="Grigoriev I."/>
            <person name="Riley R."/>
        </authorList>
    </citation>
    <scope>NUCLEOTIDE SEQUENCE [LARGE SCALE GENOMIC DNA]</scope>
    <source>
        <strain evidence="1 2">FBCC195</strain>
    </source>
</reference>
<sequence length="147" mass="16624">MDMAIPGARPSEYTSCFRFQTVMFMCGLVWRTLSRSGKDDRHCWSPLESMRSASVDLSKALQNSSNVHLLTNSSYSSARRISLRSSADVEAEIYPAVLLGEGMNLEQEHPVQSVAHRFIPRPSHHLGCNLLIEPPINCHVWRRIIET</sequence>
<dbReference type="AlphaFoldDB" id="A0A2R6NRP4"/>
<organism evidence="1 2">
    <name type="scientific">Hermanssonia centrifuga</name>
    <dbReference type="NCBI Taxonomy" id="98765"/>
    <lineage>
        <taxon>Eukaryota</taxon>
        <taxon>Fungi</taxon>
        <taxon>Dikarya</taxon>
        <taxon>Basidiomycota</taxon>
        <taxon>Agaricomycotina</taxon>
        <taxon>Agaricomycetes</taxon>
        <taxon>Polyporales</taxon>
        <taxon>Meruliaceae</taxon>
        <taxon>Hermanssonia</taxon>
    </lineage>
</organism>
<evidence type="ECO:0000313" key="1">
    <source>
        <dbReference type="EMBL" id="PSR75446.1"/>
    </source>
</evidence>
<dbReference type="Proteomes" id="UP000186601">
    <property type="component" value="Unassembled WGS sequence"/>
</dbReference>
<gene>
    <name evidence="1" type="ORF">PHLCEN_2v9121</name>
</gene>
<name>A0A2R6NRP4_9APHY</name>